<dbReference type="SUPFAM" id="SSF109854">
    <property type="entry name" value="DinB/YfiT-like putative metalloenzymes"/>
    <property type="match status" value="1"/>
</dbReference>
<evidence type="ECO:0000259" key="1">
    <source>
        <dbReference type="PROSITE" id="PS51819"/>
    </source>
</evidence>
<gene>
    <name evidence="2" type="ORF">DLM86_11970</name>
</gene>
<dbReference type="Pfam" id="PF12867">
    <property type="entry name" value="DinB_2"/>
    <property type="match status" value="1"/>
</dbReference>
<evidence type="ECO:0000313" key="3">
    <source>
        <dbReference type="Proteomes" id="UP000247476"/>
    </source>
</evidence>
<proteinExistence type="predicted"/>
<sequence length="304" mass="33181">MRMKRNERDREGGKVEEAVERPALLLDVRGLSAARRWYEDVLGWSGSAGDESERQAVLRVPGGGFALLVEAGNEGAGFEGGATSRPKPGERFYVPVPDGPDGLDELRRRAEAAGAPVADETEPSCWRTLTIGTPEGYRAAYWQELDASDDTIVALFAAGPDALERSLAGLDDAALDWSLAPGKWSIRQQVLHTVDLELATMHKLKFALASDEPGRAYTASRFTQDAWAEGMCYSERPIAAEVALFRALRDHTLCVCRHIPGALARSVVSSGGRVETAARLLKAMAGHANTHIRRIREIRRLHGR</sequence>
<dbReference type="InterPro" id="IPR029068">
    <property type="entry name" value="Glyas_Bleomycin-R_OHBP_Dase"/>
</dbReference>
<accession>A0A2V5KK98</accession>
<dbReference type="InterPro" id="IPR034660">
    <property type="entry name" value="DinB/YfiT-like"/>
</dbReference>
<dbReference type="Gene3D" id="1.20.120.450">
    <property type="entry name" value="dinb family like domain"/>
    <property type="match status" value="1"/>
</dbReference>
<protein>
    <submittedName>
        <fullName evidence="2">Glyoxalase</fullName>
    </submittedName>
</protein>
<keyword evidence="3" id="KW-1185">Reference proteome</keyword>
<dbReference type="InterPro" id="IPR024775">
    <property type="entry name" value="DinB-like"/>
</dbReference>
<feature type="domain" description="VOC" evidence="1">
    <location>
        <begin position="18"/>
        <end position="144"/>
    </location>
</feature>
<evidence type="ECO:0000313" key="2">
    <source>
        <dbReference type="EMBL" id="PYI55230.1"/>
    </source>
</evidence>
<dbReference type="Pfam" id="PF18029">
    <property type="entry name" value="Glyoxalase_6"/>
    <property type="match status" value="1"/>
</dbReference>
<comment type="caution">
    <text evidence="2">The sequence shown here is derived from an EMBL/GenBank/DDBJ whole genome shotgun (WGS) entry which is preliminary data.</text>
</comment>
<reference evidence="2 3" key="1">
    <citation type="submission" date="2018-05" db="EMBL/GenBank/DDBJ databases">
        <title>Paenibacillus flagellatus sp. nov., isolated from selenium mineral soil.</title>
        <authorList>
            <person name="Dai X."/>
        </authorList>
    </citation>
    <scope>NUCLEOTIDE SEQUENCE [LARGE SCALE GENOMIC DNA]</scope>
    <source>
        <strain evidence="2 3">DXL2</strain>
    </source>
</reference>
<dbReference type="EMBL" id="QJVJ01000004">
    <property type="protein sequence ID" value="PYI55230.1"/>
    <property type="molecule type" value="Genomic_DNA"/>
</dbReference>
<dbReference type="PROSITE" id="PS51819">
    <property type="entry name" value="VOC"/>
    <property type="match status" value="1"/>
</dbReference>
<dbReference type="InterPro" id="IPR037523">
    <property type="entry name" value="VOC_core"/>
</dbReference>
<dbReference type="SUPFAM" id="SSF54593">
    <property type="entry name" value="Glyoxalase/Bleomycin resistance protein/Dihydroxybiphenyl dioxygenase"/>
    <property type="match status" value="1"/>
</dbReference>
<name>A0A2V5KK98_9BACL</name>
<dbReference type="Gene3D" id="3.10.180.10">
    <property type="entry name" value="2,3-Dihydroxybiphenyl 1,2-Dioxygenase, domain 1"/>
    <property type="match status" value="1"/>
</dbReference>
<dbReference type="AlphaFoldDB" id="A0A2V5KK98"/>
<dbReference type="InterPro" id="IPR041581">
    <property type="entry name" value="Glyoxalase_6"/>
</dbReference>
<organism evidence="2 3">
    <name type="scientific">Paenibacillus flagellatus</name>
    <dbReference type="NCBI Taxonomy" id="2211139"/>
    <lineage>
        <taxon>Bacteria</taxon>
        <taxon>Bacillati</taxon>
        <taxon>Bacillota</taxon>
        <taxon>Bacilli</taxon>
        <taxon>Bacillales</taxon>
        <taxon>Paenibacillaceae</taxon>
        <taxon>Paenibacillus</taxon>
    </lineage>
</organism>
<dbReference type="Proteomes" id="UP000247476">
    <property type="component" value="Unassembled WGS sequence"/>
</dbReference>